<dbReference type="InterPro" id="IPR013783">
    <property type="entry name" value="Ig-like_fold"/>
</dbReference>
<sequence>VPNGNSPELIFNQVTAEDAGLYICRVNSDSSYEFSQWAQLDVCDSQRDSDGGLETFYMGHKFMKDLLKPKMYYFSVSCVDIEHQGTYWCRVYNNQENEESRKVKVTIEELNDLARP</sequence>
<dbReference type="InterPro" id="IPR036179">
    <property type="entry name" value="Ig-like_dom_sf"/>
</dbReference>
<dbReference type="SUPFAM" id="SSF48726">
    <property type="entry name" value="Immunoglobulin"/>
    <property type="match status" value="2"/>
</dbReference>
<dbReference type="InterPro" id="IPR007110">
    <property type="entry name" value="Ig-like_dom"/>
</dbReference>
<dbReference type="AlphaFoldDB" id="V8N6V3"/>
<comment type="caution">
    <text evidence="2">The sequence shown here is derived from an EMBL/GenBank/DDBJ whole genome shotgun (WGS) entry which is preliminary data.</text>
</comment>
<dbReference type="Gene3D" id="2.60.40.10">
    <property type="entry name" value="Immunoglobulins"/>
    <property type="match status" value="2"/>
</dbReference>
<dbReference type="EMBL" id="AZIM01008913">
    <property type="protein sequence ID" value="ETE57292.1"/>
    <property type="molecule type" value="Genomic_DNA"/>
</dbReference>
<name>V8N6V3_OPHHA</name>
<dbReference type="Proteomes" id="UP000018936">
    <property type="component" value="Unassembled WGS sequence"/>
</dbReference>
<evidence type="ECO:0000313" key="2">
    <source>
        <dbReference type="EMBL" id="ETE57292.1"/>
    </source>
</evidence>
<evidence type="ECO:0000259" key="1">
    <source>
        <dbReference type="PROSITE" id="PS50835"/>
    </source>
</evidence>
<keyword evidence="3" id="KW-1185">Reference proteome</keyword>
<organism evidence="2 3">
    <name type="scientific">Ophiophagus hannah</name>
    <name type="common">King cobra</name>
    <name type="synonym">Naja hannah</name>
    <dbReference type="NCBI Taxonomy" id="8665"/>
    <lineage>
        <taxon>Eukaryota</taxon>
        <taxon>Metazoa</taxon>
        <taxon>Chordata</taxon>
        <taxon>Craniata</taxon>
        <taxon>Vertebrata</taxon>
        <taxon>Euteleostomi</taxon>
        <taxon>Lepidosauria</taxon>
        <taxon>Squamata</taxon>
        <taxon>Bifurcata</taxon>
        <taxon>Unidentata</taxon>
        <taxon>Episquamata</taxon>
        <taxon>Toxicofera</taxon>
        <taxon>Serpentes</taxon>
        <taxon>Colubroidea</taxon>
        <taxon>Elapidae</taxon>
        <taxon>Elapinae</taxon>
        <taxon>Ophiophagus</taxon>
    </lineage>
</organism>
<feature type="non-terminal residue" evidence="2">
    <location>
        <position position="1"/>
    </location>
</feature>
<feature type="non-terminal residue" evidence="2">
    <location>
        <position position="116"/>
    </location>
</feature>
<reference evidence="2 3" key="1">
    <citation type="journal article" date="2013" name="Proc. Natl. Acad. Sci. U.S.A.">
        <title>The king cobra genome reveals dynamic gene evolution and adaptation in the snake venom system.</title>
        <authorList>
            <person name="Vonk F.J."/>
            <person name="Casewell N.R."/>
            <person name="Henkel C.V."/>
            <person name="Heimberg A.M."/>
            <person name="Jansen H.J."/>
            <person name="McCleary R.J."/>
            <person name="Kerkkamp H.M."/>
            <person name="Vos R.A."/>
            <person name="Guerreiro I."/>
            <person name="Calvete J.J."/>
            <person name="Wuster W."/>
            <person name="Woods A.E."/>
            <person name="Logan J.M."/>
            <person name="Harrison R.A."/>
            <person name="Castoe T.A."/>
            <person name="de Koning A.P."/>
            <person name="Pollock D.D."/>
            <person name="Yandell M."/>
            <person name="Calderon D."/>
            <person name="Renjifo C."/>
            <person name="Currier R.B."/>
            <person name="Salgado D."/>
            <person name="Pla D."/>
            <person name="Sanz L."/>
            <person name="Hyder A.S."/>
            <person name="Ribeiro J.M."/>
            <person name="Arntzen J.W."/>
            <person name="van den Thillart G.E."/>
            <person name="Boetzer M."/>
            <person name="Pirovano W."/>
            <person name="Dirks R.P."/>
            <person name="Spaink H.P."/>
            <person name="Duboule D."/>
            <person name="McGlinn E."/>
            <person name="Kini R.M."/>
            <person name="Richardson M.K."/>
        </authorList>
    </citation>
    <scope>NUCLEOTIDE SEQUENCE</scope>
    <source>
        <tissue evidence="2">Blood</tissue>
    </source>
</reference>
<proteinExistence type="predicted"/>
<feature type="domain" description="Ig-like" evidence="1">
    <location>
        <begin position="7"/>
        <end position="106"/>
    </location>
</feature>
<dbReference type="OrthoDB" id="412369at2759"/>
<protein>
    <recommendedName>
        <fullName evidence="1">Ig-like domain-containing protein</fullName>
    </recommendedName>
</protein>
<accession>V8N6V3</accession>
<gene>
    <name evidence="2" type="ORF">L345_16995</name>
</gene>
<evidence type="ECO:0000313" key="3">
    <source>
        <dbReference type="Proteomes" id="UP000018936"/>
    </source>
</evidence>
<dbReference type="PROSITE" id="PS50835">
    <property type="entry name" value="IG_LIKE"/>
    <property type="match status" value="1"/>
</dbReference>